<dbReference type="InterPro" id="IPR043136">
    <property type="entry name" value="B30.2/SPRY_sf"/>
</dbReference>
<dbReference type="Gene3D" id="2.60.120.920">
    <property type="match status" value="1"/>
</dbReference>
<accession>A0ABW7D1M0</accession>
<reference evidence="1 2" key="1">
    <citation type="submission" date="2024-09" db="EMBL/GenBank/DDBJ databases">
        <authorList>
            <consortium name="All-Russian atlas of soil microorganisms"/>
            <consortium name="as a basis for the search for new antimicrobial producers and enzymes with unique properties"/>
            <person name="Sokolova E.A."/>
            <person name="Voronina E.N."/>
        </authorList>
    </citation>
    <scope>NUCLEOTIDE SEQUENCE [LARGE SCALE GENOMIC DNA]</scope>
    <source>
        <strain evidence="1 2">AF-22b-331.1</strain>
    </source>
</reference>
<proteinExistence type="predicted"/>
<dbReference type="EMBL" id="JBHGCJ010000017">
    <property type="protein sequence ID" value="MFG6111122.1"/>
    <property type="molecule type" value="Genomic_DNA"/>
</dbReference>
<name>A0ABW7D1M0_9GAMM</name>
<protein>
    <recommendedName>
        <fullName evidence="3">B30.2/SPRY domain-containing protein</fullName>
    </recommendedName>
</protein>
<organism evidence="1 2">
    <name type="scientific">Stenotrophomonas nematodicola</name>
    <dbReference type="NCBI Taxonomy" id="2656746"/>
    <lineage>
        <taxon>Bacteria</taxon>
        <taxon>Pseudomonadati</taxon>
        <taxon>Pseudomonadota</taxon>
        <taxon>Gammaproteobacteria</taxon>
        <taxon>Lysobacterales</taxon>
        <taxon>Lysobacteraceae</taxon>
        <taxon>Stenotrophomonas</taxon>
    </lineage>
</organism>
<sequence length="655" mass="68460">MADTFGRFAALPIGPLLAARDGGLTLTTTEAADINRMARSDIALATGTAGVEFAVWGDDDMAAIIGLTMTAAPLTTYPGANGGGVGWELATGRVLQDGGAVAAGLPVVAHGDIVGVLIEFGAPSRLRLFLNGNQVHQRDVALAGPLHFAAALSATEAGGLCLAVNAGQWAARSAAAEAGWRVPAVDGGTVRLADTDWLTAPGDTPANARYEGLLAEGLNLISEINFWPWGGDSVSQAAAAECVVVDTDGLLDDLALSGGSGLAVNIRAGSATGMLADAQDVFRFTVDRVEINDDGSKTFHFRDAHDDLDGTINRGVFLPNIVSLAWKPQPAVIGAVASVPAMGANSDATAMFVSDAPVWAGAVMDRGDLMEEGTFSVSPDGQQLIMKSPPVMPVVADLSSIGPGQQPATLQQAIAEIMGRLGKDSWSAADCAAIDAECGYAGIGYYAGNAITGRTAMNAILPSYGAGCYQDDSGVLRFVRVVAPEDYVGPMAFDVTQDDLAEDLLAVPDDAPNLTRRMAYRPNAQALAASDLVTDVVDVPQARRDELVGLFRAQVFGGTALHPHYRMADAADPVISLFWYAADAQAEIDRVVGMYRVQRFFYRISVRGDQALAPKAGQVGRLSYSRYGLHDGVPVLVRRVERNPATGDVVMTVWG</sequence>
<keyword evidence="2" id="KW-1185">Reference proteome</keyword>
<comment type="caution">
    <text evidence="1">The sequence shown here is derived from an EMBL/GenBank/DDBJ whole genome shotgun (WGS) entry which is preliminary data.</text>
</comment>
<dbReference type="RefSeq" id="WP_394164492.1">
    <property type="nucleotide sequence ID" value="NZ_JBHGCJ010000017.1"/>
</dbReference>
<gene>
    <name evidence="1" type="ORF">ACEU0G_001011</name>
</gene>
<evidence type="ECO:0000313" key="2">
    <source>
        <dbReference type="Proteomes" id="UP001605261"/>
    </source>
</evidence>
<evidence type="ECO:0008006" key="3">
    <source>
        <dbReference type="Google" id="ProtNLM"/>
    </source>
</evidence>
<dbReference type="Proteomes" id="UP001605261">
    <property type="component" value="Unassembled WGS sequence"/>
</dbReference>
<evidence type="ECO:0000313" key="1">
    <source>
        <dbReference type="EMBL" id="MFG6111122.1"/>
    </source>
</evidence>